<dbReference type="InterPro" id="IPR050266">
    <property type="entry name" value="AB_hydrolase_sf"/>
</dbReference>
<dbReference type="PANTHER" id="PTHR43798:SF5">
    <property type="entry name" value="MONOACYLGLYCEROL LIPASE ABHD6"/>
    <property type="match status" value="1"/>
</dbReference>
<sequence length="288" mass="32085">MPAQRGSPSGASWKQYADREFDGETLRIWERPTDDPHAPRIALVHGFEESRQSWEPLTAHLSPDLRLYALDLPWRNGSQHRWASGGTSPAWLERALSLLPGRPDLIVAHSYGATTLLDLLTRRVEAARVPSVLVAPVFRPDDRPMDPGYFDEAVQRFRGVLADGLRAQMGPRAQTVPVDILASMADKVRERVEPHGFLQFYATLARCPDLRLEDVDVPVLMISGTRDPSAPPQAVDALRSRIPHFSLHQDPGFSHFCQLQQPGPVAEAITAQLTRLGLRPIEEEANHA</sequence>
<organism evidence="2">
    <name type="scientific">Streptomyces sp. R33</name>
    <dbReference type="NCBI Taxonomy" id="3238629"/>
    <lineage>
        <taxon>Bacteria</taxon>
        <taxon>Bacillati</taxon>
        <taxon>Actinomycetota</taxon>
        <taxon>Actinomycetes</taxon>
        <taxon>Kitasatosporales</taxon>
        <taxon>Streptomycetaceae</taxon>
        <taxon>Streptomyces</taxon>
    </lineage>
</organism>
<dbReference type="InterPro" id="IPR022742">
    <property type="entry name" value="Hydrolase_4"/>
</dbReference>
<reference evidence="2" key="1">
    <citation type="submission" date="2024-08" db="EMBL/GenBank/DDBJ databases">
        <authorList>
            <person name="Yu S.T."/>
        </authorList>
    </citation>
    <scope>NUCLEOTIDE SEQUENCE</scope>
    <source>
        <strain evidence="2">R33</strain>
        <plasmid evidence="2">unnamed1</plasmid>
    </source>
</reference>
<evidence type="ECO:0000259" key="1">
    <source>
        <dbReference type="Pfam" id="PF12146"/>
    </source>
</evidence>
<dbReference type="SUPFAM" id="SSF53474">
    <property type="entry name" value="alpha/beta-Hydrolases"/>
    <property type="match status" value="1"/>
</dbReference>
<keyword evidence="2" id="KW-0378">Hydrolase</keyword>
<dbReference type="AlphaFoldDB" id="A0AB39YHM9"/>
<name>A0AB39YHM9_9ACTN</name>
<geneLocation type="plasmid" evidence="2">
    <name>unnamed1</name>
</geneLocation>
<dbReference type="InterPro" id="IPR029058">
    <property type="entry name" value="AB_hydrolase_fold"/>
</dbReference>
<dbReference type="GO" id="GO:0046464">
    <property type="term" value="P:acylglycerol catabolic process"/>
    <property type="evidence" value="ECO:0007669"/>
    <property type="project" value="TreeGrafter"/>
</dbReference>
<gene>
    <name evidence="2" type="ORF">AB5J51_41525</name>
</gene>
<accession>A0AB39YHM9</accession>
<dbReference type="Pfam" id="PF12146">
    <property type="entry name" value="Hydrolase_4"/>
    <property type="match status" value="1"/>
</dbReference>
<dbReference type="RefSeq" id="WP_369780579.1">
    <property type="nucleotide sequence ID" value="NZ_CP165728.1"/>
</dbReference>
<dbReference type="EMBL" id="CP165728">
    <property type="protein sequence ID" value="XDV69407.1"/>
    <property type="molecule type" value="Genomic_DNA"/>
</dbReference>
<proteinExistence type="predicted"/>
<dbReference type="PANTHER" id="PTHR43798">
    <property type="entry name" value="MONOACYLGLYCEROL LIPASE"/>
    <property type="match status" value="1"/>
</dbReference>
<keyword evidence="2" id="KW-0614">Plasmid</keyword>
<evidence type="ECO:0000313" key="2">
    <source>
        <dbReference type="EMBL" id="XDV69407.1"/>
    </source>
</evidence>
<dbReference type="GO" id="GO:0016020">
    <property type="term" value="C:membrane"/>
    <property type="evidence" value="ECO:0007669"/>
    <property type="project" value="TreeGrafter"/>
</dbReference>
<dbReference type="GO" id="GO:0047372">
    <property type="term" value="F:monoacylglycerol lipase activity"/>
    <property type="evidence" value="ECO:0007669"/>
    <property type="project" value="TreeGrafter"/>
</dbReference>
<dbReference type="Gene3D" id="3.40.50.1820">
    <property type="entry name" value="alpha/beta hydrolase"/>
    <property type="match status" value="1"/>
</dbReference>
<protein>
    <submittedName>
        <fullName evidence="2">Alpha/beta fold hydrolase</fullName>
    </submittedName>
</protein>
<feature type="domain" description="Serine aminopeptidase S33" evidence="1">
    <location>
        <begin position="99"/>
        <end position="255"/>
    </location>
</feature>